<evidence type="ECO:0000256" key="1">
    <source>
        <dbReference type="ARBA" id="ARBA00022553"/>
    </source>
</evidence>
<dbReference type="GO" id="GO:0000160">
    <property type="term" value="P:phosphorelay signal transduction system"/>
    <property type="evidence" value="ECO:0007669"/>
    <property type="project" value="InterPro"/>
</dbReference>
<dbReference type="PROSITE" id="PS50110">
    <property type="entry name" value="RESPONSE_REGULATORY"/>
    <property type="match status" value="1"/>
</dbReference>
<name>A0A1V5MF22_UNCT6</name>
<comment type="caution">
    <text evidence="4">The sequence shown here is derived from an EMBL/GenBank/DDBJ whole genome shotgun (WGS) entry which is preliminary data.</text>
</comment>
<dbReference type="AlphaFoldDB" id="A0A1V5MF22"/>
<dbReference type="EMBL" id="MWAK01000180">
    <property type="protein sequence ID" value="OPZ91401.1"/>
    <property type="molecule type" value="Genomic_DNA"/>
</dbReference>
<dbReference type="PANTHER" id="PTHR44591">
    <property type="entry name" value="STRESS RESPONSE REGULATOR PROTEIN 1"/>
    <property type="match status" value="1"/>
</dbReference>
<dbReference type="Proteomes" id="UP000485484">
    <property type="component" value="Unassembled WGS sequence"/>
</dbReference>
<dbReference type="InterPro" id="IPR011006">
    <property type="entry name" value="CheY-like_superfamily"/>
</dbReference>
<dbReference type="SUPFAM" id="SSF52172">
    <property type="entry name" value="CheY-like"/>
    <property type="match status" value="1"/>
</dbReference>
<protein>
    <submittedName>
        <fullName evidence="4">Transcriptional regulatory protein ZraR</fullName>
    </submittedName>
</protein>
<keyword evidence="1 2" id="KW-0597">Phosphoprotein</keyword>
<accession>A0A1V5MF22</accession>
<feature type="domain" description="Response regulatory" evidence="3">
    <location>
        <begin position="3"/>
        <end position="115"/>
    </location>
</feature>
<dbReference type="SMART" id="SM00448">
    <property type="entry name" value="REC"/>
    <property type="match status" value="1"/>
</dbReference>
<feature type="modified residue" description="4-aspartylphosphate" evidence="2">
    <location>
        <position position="52"/>
    </location>
</feature>
<dbReference type="PANTHER" id="PTHR44591:SF18">
    <property type="entry name" value="REGULATORY PROTEIN"/>
    <property type="match status" value="1"/>
</dbReference>
<organism evidence="4">
    <name type="scientific">candidate division TA06 bacterium ADurb.Bin417</name>
    <dbReference type="NCBI Taxonomy" id="1852828"/>
    <lineage>
        <taxon>Bacteria</taxon>
        <taxon>Bacteria division TA06</taxon>
    </lineage>
</organism>
<evidence type="ECO:0000256" key="2">
    <source>
        <dbReference type="PROSITE-ProRule" id="PRU00169"/>
    </source>
</evidence>
<dbReference type="Gene3D" id="3.40.50.2300">
    <property type="match status" value="1"/>
</dbReference>
<dbReference type="InterPro" id="IPR050595">
    <property type="entry name" value="Bact_response_regulator"/>
</dbReference>
<evidence type="ECO:0000259" key="3">
    <source>
        <dbReference type="PROSITE" id="PS50110"/>
    </source>
</evidence>
<dbReference type="Pfam" id="PF00072">
    <property type="entry name" value="Response_reg"/>
    <property type="match status" value="1"/>
</dbReference>
<gene>
    <name evidence="4" type="primary">zraR_2</name>
    <name evidence="4" type="ORF">BWY73_01104</name>
</gene>
<sequence length="120" mass="13412">MKTILVVDDDNAQRTILQKELEPEGYRVRLAESGSEALDLIRKEMIDLVVLDIRMPEMDGLELLGKMLAFKPGLPVVFYTAFDSYQDSFFSWAADAYVLKDPDVGNLKAKLKELLGGDAA</sequence>
<proteinExistence type="predicted"/>
<reference evidence="4" key="1">
    <citation type="submission" date="2017-02" db="EMBL/GenBank/DDBJ databases">
        <title>Delving into the versatile metabolic prowess of the omnipresent phylum Bacteroidetes.</title>
        <authorList>
            <person name="Nobu M.K."/>
            <person name="Mei R."/>
            <person name="Narihiro T."/>
            <person name="Kuroda K."/>
            <person name="Liu W.-T."/>
        </authorList>
    </citation>
    <scope>NUCLEOTIDE SEQUENCE</scope>
    <source>
        <strain evidence="4">ADurb.Bin417</strain>
    </source>
</reference>
<dbReference type="InterPro" id="IPR001789">
    <property type="entry name" value="Sig_transdc_resp-reg_receiver"/>
</dbReference>
<evidence type="ECO:0000313" key="4">
    <source>
        <dbReference type="EMBL" id="OPZ91401.1"/>
    </source>
</evidence>